<keyword evidence="4 7" id="KW-0378">Hydrolase</keyword>
<evidence type="ECO:0000313" key="7">
    <source>
        <dbReference type="EMBL" id="MBI4920210.1"/>
    </source>
</evidence>
<dbReference type="EMBL" id="JACRAF010000003">
    <property type="protein sequence ID" value="MBI4920210.1"/>
    <property type="molecule type" value="Genomic_DNA"/>
</dbReference>
<dbReference type="InterPro" id="IPR019800">
    <property type="entry name" value="Glyco_hydro_3_AS"/>
</dbReference>
<dbReference type="PANTHER" id="PTHR30480">
    <property type="entry name" value="BETA-HEXOSAMINIDASE-RELATED"/>
    <property type="match status" value="1"/>
</dbReference>
<keyword evidence="5" id="KW-0326">Glycosidase</keyword>
<dbReference type="PROSITE" id="PS00775">
    <property type="entry name" value="GLYCOSYL_HYDROL_F3"/>
    <property type="match status" value="1"/>
</dbReference>
<dbReference type="PANTHER" id="PTHR30480:SF13">
    <property type="entry name" value="BETA-HEXOSAMINIDASE"/>
    <property type="match status" value="1"/>
</dbReference>
<dbReference type="Gene3D" id="3.20.20.300">
    <property type="entry name" value="Glycoside hydrolase, family 3, N-terminal domain"/>
    <property type="match status" value="1"/>
</dbReference>
<dbReference type="AlphaFoldDB" id="A0A933NWI0"/>
<name>A0A933NWI0_9HYPH</name>
<evidence type="ECO:0000259" key="6">
    <source>
        <dbReference type="Pfam" id="PF00933"/>
    </source>
</evidence>
<dbReference type="InterPro" id="IPR001764">
    <property type="entry name" value="Glyco_hydro_3_N"/>
</dbReference>
<dbReference type="Proteomes" id="UP000782610">
    <property type="component" value="Unassembled WGS sequence"/>
</dbReference>
<dbReference type="GO" id="GO:0004563">
    <property type="term" value="F:beta-N-acetylhexosaminidase activity"/>
    <property type="evidence" value="ECO:0007669"/>
    <property type="project" value="UniProtKB-EC"/>
</dbReference>
<dbReference type="EC" id="3.2.1.52" evidence="3"/>
<sequence length="550" mass="59882">MDDRQLLAKPFNLDADGIAWVRATLARLTPDDKIRQLFNLRSAGNDPATLAAQQAFRPGSITRVPGPDRAAELAIIAAFNRAAPSPLLVSADLEGSRLSLGGGTEVPNPLALAAIDDLEVTGEISRIMATEARATGINWSFTPVLDINAAFKSAIVATRGYGSDVATIERHALKQIEMFQANGVAATVKHWPGEGFDDRDQHLVTTVNPLSMEAWEANFGRLYRAAIAAGAMSVMSAHIALPAYVRKSNPDAGIEAYRPASISRLLTETLLRQELGFNGLIVSDATGMGGLKAWSSRADYLPQVIAAGCDVILFADDAETDYRFIAEALADGRLSWARVDEAILRQLALKAALGLHRADAARPAPDMAANRAYAEAVTRRAPTLVKDIKGLLPINPQTHKRVLVFSTGIIFPFMPEPLPFALPDMLRGKGFEVTLHAPGMKVDPKAFDLVLYLFGEETLLTRGHIFLDWLRLNGDFVGAMQRYWSDVPTLLVSFGYPYYLYDAPRAPAYINAYSTTETMQRAVVEALLGNQPWNRHSPVDPFAGDAQARY</sequence>
<organism evidence="7 8">
    <name type="scientific">Devosia nanyangense</name>
    <dbReference type="NCBI Taxonomy" id="1228055"/>
    <lineage>
        <taxon>Bacteria</taxon>
        <taxon>Pseudomonadati</taxon>
        <taxon>Pseudomonadota</taxon>
        <taxon>Alphaproteobacteria</taxon>
        <taxon>Hyphomicrobiales</taxon>
        <taxon>Devosiaceae</taxon>
        <taxon>Devosia</taxon>
    </lineage>
</organism>
<comment type="caution">
    <text evidence="7">The sequence shown here is derived from an EMBL/GenBank/DDBJ whole genome shotgun (WGS) entry which is preliminary data.</text>
</comment>
<proteinExistence type="inferred from homology"/>
<protein>
    <recommendedName>
        <fullName evidence="3">beta-N-acetylhexosaminidase</fullName>
        <ecNumber evidence="3">3.2.1.52</ecNumber>
    </recommendedName>
</protein>
<dbReference type="GO" id="GO:0009254">
    <property type="term" value="P:peptidoglycan turnover"/>
    <property type="evidence" value="ECO:0007669"/>
    <property type="project" value="TreeGrafter"/>
</dbReference>
<accession>A0A933NWI0</accession>
<evidence type="ECO:0000256" key="3">
    <source>
        <dbReference type="ARBA" id="ARBA00012663"/>
    </source>
</evidence>
<reference evidence="7" key="1">
    <citation type="submission" date="2020-07" db="EMBL/GenBank/DDBJ databases">
        <title>Huge and variable diversity of episymbiotic CPR bacteria and DPANN archaea in groundwater ecosystems.</title>
        <authorList>
            <person name="He C.Y."/>
            <person name="Keren R."/>
            <person name="Whittaker M."/>
            <person name="Farag I.F."/>
            <person name="Doudna J."/>
            <person name="Cate J.H.D."/>
            <person name="Banfield J.F."/>
        </authorList>
    </citation>
    <scope>NUCLEOTIDE SEQUENCE</scope>
    <source>
        <strain evidence="7">NC_groundwater_1586_Pr3_B-0.1um_66_15</strain>
    </source>
</reference>
<gene>
    <name evidence="7" type="ORF">HY834_00540</name>
</gene>
<feature type="domain" description="Glycoside hydrolase family 3 N-terminal" evidence="6">
    <location>
        <begin position="82"/>
        <end position="345"/>
    </location>
</feature>
<dbReference type="InterPro" id="IPR036881">
    <property type="entry name" value="Glyco_hydro_3_C_sf"/>
</dbReference>
<comment type="catalytic activity">
    <reaction evidence="1">
        <text>Hydrolysis of terminal non-reducing N-acetyl-D-hexosamine residues in N-acetyl-beta-D-hexosaminides.</text>
        <dbReference type="EC" id="3.2.1.52"/>
    </reaction>
</comment>
<dbReference type="GO" id="GO:0005975">
    <property type="term" value="P:carbohydrate metabolic process"/>
    <property type="evidence" value="ECO:0007669"/>
    <property type="project" value="InterPro"/>
</dbReference>
<evidence type="ECO:0000313" key="8">
    <source>
        <dbReference type="Proteomes" id="UP000782610"/>
    </source>
</evidence>
<dbReference type="SUPFAM" id="SSF51445">
    <property type="entry name" value="(Trans)glycosidases"/>
    <property type="match status" value="1"/>
</dbReference>
<dbReference type="InterPro" id="IPR017853">
    <property type="entry name" value="GH"/>
</dbReference>
<dbReference type="InterPro" id="IPR050226">
    <property type="entry name" value="NagZ_Beta-hexosaminidase"/>
</dbReference>
<dbReference type="InterPro" id="IPR036962">
    <property type="entry name" value="Glyco_hydro_3_N_sf"/>
</dbReference>
<evidence type="ECO:0000256" key="1">
    <source>
        <dbReference type="ARBA" id="ARBA00001231"/>
    </source>
</evidence>
<evidence type="ECO:0000256" key="5">
    <source>
        <dbReference type="ARBA" id="ARBA00023295"/>
    </source>
</evidence>
<comment type="similarity">
    <text evidence="2">Belongs to the glycosyl hydrolase 3 family.</text>
</comment>
<dbReference type="Pfam" id="PF00933">
    <property type="entry name" value="Glyco_hydro_3"/>
    <property type="match status" value="1"/>
</dbReference>
<dbReference type="Gene3D" id="3.40.50.1700">
    <property type="entry name" value="Glycoside hydrolase family 3 C-terminal domain"/>
    <property type="match status" value="1"/>
</dbReference>
<evidence type="ECO:0000256" key="2">
    <source>
        <dbReference type="ARBA" id="ARBA00005336"/>
    </source>
</evidence>
<evidence type="ECO:0000256" key="4">
    <source>
        <dbReference type="ARBA" id="ARBA00022801"/>
    </source>
</evidence>